<dbReference type="Proteomes" id="UP000275408">
    <property type="component" value="Unassembled WGS sequence"/>
</dbReference>
<evidence type="ECO:0000313" key="3">
    <source>
        <dbReference type="EMBL" id="RMX35038.1"/>
    </source>
</evidence>
<proteinExistence type="predicted"/>
<dbReference type="PANTHER" id="PTHR23004">
    <property type="entry name" value="DOUBLECORTIN DOMAIN CONTAINING 2"/>
    <property type="match status" value="1"/>
</dbReference>
<dbReference type="STRING" id="46731.A0A3M6T4B5"/>
<feature type="region of interest" description="Disordered" evidence="1">
    <location>
        <begin position="240"/>
        <end position="277"/>
    </location>
</feature>
<keyword evidence="4" id="KW-1185">Reference proteome</keyword>
<accession>A0A3M6T4B5</accession>
<name>A0A3M6T4B5_POCDA</name>
<feature type="compositionally biased region" description="Basic and acidic residues" evidence="1">
    <location>
        <begin position="531"/>
        <end position="564"/>
    </location>
</feature>
<reference evidence="3 4" key="1">
    <citation type="journal article" date="2018" name="Sci. Rep.">
        <title>Comparative analysis of the Pocillopora damicornis genome highlights role of immune system in coral evolution.</title>
        <authorList>
            <person name="Cunning R."/>
            <person name="Bay R.A."/>
            <person name="Gillette P."/>
            <person name="Baker A.C."/>
            <person name="Traylor-Knowles N."/>
        </authorList>
    </citation>
    <scope>NUCLEOTIDE SEQUENCE [LARGE SCALE GENOMIC DNA]</scope>
    <source>
        <strain evidence="3">RSMAS</strain>
        <tissue evidence="3">Whole animal</tissue>
    </source>
</reference>
<comment type="caution">
    <text evidence="3">The sequence shown here is derived from an EMBL/GenBank/DDBJ whole genome shotgun (WGS) entry which is preliminary data.</text>
</comment>
<dbReference type="Gene3D" id="3.10.20.230">
    <property type="entry name" value="Doublecortin domain"/>
    <property type="match status" value="2"/>
</dbReference>
<dbReference type="Pfam" id="PF03607">
    <property type="entry name" value="DCX"/>
    <property type="match status" value="1"/>
</dbReference>
<dbReference type="AlphaFoldDB" id="A0A3M6T4B5"/>
<feature type="compositionally biased region" description="Acidic residues" evidence="1">
    <location>
        <begin position="515"/>
        <end position="530"/>
    </location>
</feature>
<evidence type="ECO:0000313" key="4">
    <source>
        <dbReference type="Proteomes" id="UP000275408"/>
    </source>
</evidence>
<feature type="region of interest" description="Disordered" evidence="1">
    <location>
        <begin position="395"/>
        <end position="420"/>
    </location>
</feature>
<evidence type="ECO:0000256" key="1">
    <source>
        <dbReference type="SAM" id="MobiDB-lite"/>
    </source>
</evidence>
<dbReference type="GO" id="GO:0005815">
    <property type="term" value="C:microtubule organizing center"/>
    <property type="evidence" value="ECO:0007669"/>
    <property type="project" value="TreeGrafter"/>
</dbReference>
<dbReference type="PROSITE" id="PS50309">
    <property type="entry name" value="DC"/>
    <property type="match status" value="2"/>
</dbReference>
<dbReference type="OrthoDB" id="1738954at2759"/>
<feature type="compositionally biased region" description="Basic and acidic residues" evidence="1">
    <location>
        <begin position="445"/>
        <end position="493"/>
    </location>
</feature>
<dbReference type="InterPro" id="IPR036572">
    <property type="entry name" value="Doublecortin_dom_sf"/>
</dbReference>
<dbReference type="GO" id="GO:0035556">
    <property type="term" value="P:intracellular signal transduction"/>
    <property type="evidence" value="ECO:0007669"/>
    <property type="project" value="InterPro"/>
</dbReference>
<gene>
    <name evidence="3" type="ORF">pdam_00019780</name>
</gene>
<organism evidence="3 4">
    <name type="scientific">Pocillopora damicornis</name>
    <name type="common">Cauliflower coral</name>
    <name type="synonym">Millepora damicornis</name>
    <dbReference type="NCBI Taxonomy" id="46731"/>
    <lineage>
        <taxon>Eukaryota</taxon>
        <taxon>Metazoa</taxon>
        <taxon>Cnidaria</taxon>
        <taxon>Anthozoa</taxon>
        <taxon>Hexacorallia</taxon>
        <taxon>Scleractinia</taxon>
        <taxon>Astrocoeniina</taxon>
        <taxon>Pocilloporidae</taxon>
        <taxon>Pocillopora</taxon>
    </lineage>
</organism>
<dbReference type="OMA" id="FIPMRYG"/>
<feature type="domain" description="Doublecortin" evidence="2">
    <location>
        <begin position="134"/>
        <end position="215"/>
    </location>
</feature>
<dbReference type="SMART" id="SM00537">
    <property type="entry name" value="DCX"/>
    <property type="match status" value="2"/>
</dbReference>
<dbReference type="EMBL" id="RCHS01004365">
    <property type="protein sequence ID" value="RMX35038.1"/>
    <property type="molecule type" value="Genomic_DNA"/>
</dbReference>
<dbReference type="GO" id="GO:0005874">
    <property type="term" value="C:microtubule"/>
    <property type="evidence" value="ECO:0007669"/>
    <property type="project" value="TreeGrafter"/>
</dbReference>
<dbReference type="PANTHER" id="PTHR23004:SF11">
    <property type="entry name" value="PROTEIN RPI-1"/>
    <property type="match status" value="1"/>
</dbReference>
<feature type="region of interest" description="Disordered" evidence="1">
    <location>
        <begin position="432"/>
        <end position="564"/>
    </location>
</feature>
<dbReference type="InterPro" id="IPR003533">
    <property type="entry name" value="Doublecortin_dom"/>
</dbReference>
<protein>
    <recommendedName>
        <fullName evidence="2">Doublecortin domain-containing protein</fullName>
    </recommendedName>
</protein>
<sequence>MAATAWSLNPTVTVKVYKNGNPNFLGKTLVINRRHIRNMEALYDEVTMHISAFNAVRKICTPIGGRPVQSLENIKNKSVYVAAGRECFKKLNYADLGIRKPRPPRKANYSPRKAVIVAEGRHKMDYEWAKRDLKIIHVFCNGDVFKPSVKIVLQRRLQQSMEQILGIVQEHVFLAAAIVLYTIEGKLVFAPSQLISGQNYVAVERGRMFKRVNYGVASSLLSKSPRGPFLPLIGNGQLTNTIGRSSPKKISKRKLQATKTNAQNKSMEHSTGNQSSVTSMIVESPRDVISNMSPGPPQATSLLRASQDIQDSFTISASPPTQLEGDTPVQEYVALPIKQNDNDVSSVADSVFKASGLQQEKAAEIRDSRQTKEEKPIDLLPAEEILEEVLQEVEDAKTSIENSHVPNKDETHDGEVEDDVEVIEDESNLIQVADRTTQSQAQAWQHEEQEIGAHDNNFDKRIKNSRLSPKEYREDPSASIKDRDEKSSVDDIQKPTNSTDEDTSPASETEKSENEDSDKSEEKNEDDDEGEKQITNKESESSDPRKILKPDKISNDVDKTSYIS</sequence>
<dbReference type="SUPFAM" id="SSF89837">
    <property type="entry name" value="Doublecortin (DC)"/>
    <property type="match status" value="2"/>
</dbReference>
<feature type="compositionally biased region" description="Basic residues" evidence="1">
    <location>
        <begin position="246"/>
        <end position="256"/>
    </location>
</feature>
<evidence type="ECO:0000259" key="2">
    <source>
        <dbReference type="PROSITE" id="PS50309"/>
    </source>
</evidence>
<feature type="compositionally biased region" description="Polar residues" evidence="1">
    <location>
        <begin position="257"/>
        <end position="277"/>
    </location>
</feature>
<feature type="compositionally biased region" description="Polar residues" evidence="1">
    <location>
        <begin position="432"/>
        <end position="443"/>
    </location>
</feature>
<feature type="domain" description="Doublecortin" evidence="2">
    <location>
        <begin position="12"/>
        <end position="94"/>
    </location>
</feature>